<dbReference type="RefSeq" id="XP_022389634.1">
    <property type="nucleotide sequence ID" value="XM_022533186.1"/>
</dbReference>
<gene>
    <name evidence="2" type="ORF">ABOM_006057</name>
</gene>
<dbReference type="Proteomes" id="UP000179179">
    <property type="component" value="Unassembled WGS sequence"/>
</dbReference>
<reference evidence="2 3" key="1">
    <citation type="journal article" date="2016" name="Genome Biol. Evol.">
        <title>Draft genome sequence of an aflatoxigenic Aspergillus species, A. bombycis.</title>
        <authorList>
            <person name="Moore G.G."/>
            <person name="Mack B.M."/>
            <person name="Beltz S.B."/>
            <person name="Gilbert M.K."/>
        </authorList>
    </citation>
    <scope>NUCLEOTIDE SEQUENCE [LARGE SCALE GENOMIC DNA]</scope>
    <source>
        <strain evidence="3">NRRL 26010</strain>
    </source>
</reference>
<accession>A0A1F8A2J2</accession>
<proteinExistence type="predicted"/>
<name>A0A1F8A2J2_9EURO</name>
<sequence length="214" mass="23007">MAFVGEGPVVSHPGHGFVQTAGANDRAGRRPQDTGSGNRRRNRRRNEVPETNQGSWPSPPSDPRGSRGGARAKQKIHPSEKSPGSCSPREGPQHGGPNNAPRHPGQRRGPKPRVSRDGDTIMRDAPALNVQPVRQRGISIPHPPPQGDVVMVDVFTASPPSEVEDVVMVDMFITSPSVEQQLAALALAAPQFALSTGEEPQDIEMTEAPPLYFF</sequence>
<keyword evidence="3" id="KW-1185">Reference proteome</keyword>
<feature type="compositionally biased region" description="Basic residues" evidence="1">
    <location>
        <begin position="104"/>
        <end position="113"/>
    </location>
</feature>
<comment type="caution">
    <text evidence="2">The sequence shown here is derived from an EMBL/GenBank/DDBJ whole genome shotgun (WGS) entry which is preliminary data.</text>
</comment>
<dbReference type="GeneID" id="34449447"/>
<dbReference type="AlphaFoldDB" id="A0A1F8A2J2"/>
<organism evidence="2 3">
    <name type="scientific">Aspergillus bombycis</name>
    <dbReference type="NCBI Taxonomy" id="109264"/>
    <lineage>
        <taxon>Eukaryota</taxon>
        <taxon>Fungi</taxon>
        <taxon>Dikarya</taxon>
        <taxon>Ascomycota</taxon>
        <taxon>Pezizomycotina</taxon>
        <taxon>Eurotiomycetes</taxon>
        <taxon>Eurotiomycetidae</taxon>
        <taxon>Eurotiales</taxon>
        <taxon>Aspergillaceae</taxon>
        <taxon>Aspergillus</taxon>
    </lineage>
</organism>
<evidence type="ECO:0000313" key="3">
    <source>
        <dbReference type="Proteomes" id="UP000179179"/>
    </source>
</evidence>
<evidence type="ECO:0000256" key="1">
    <source>
        <dbReference type="SAM" id="MobiDB-lite"/>
    </source>
</evidence>
<dbReference type="OrthoDB" id="4507145at2759"/>
<feature type="region of interest" description="Disordered" evidence="1">
    <location>
        <begin position="1"/>
        <end position="145"/>
    </location>
</feature>
<protein>
    <submittedName>
        <fullName evidence="2">Uncharacterized protein</fullName>
    </submittedName>
</protein>
<evidence type="ECO:0000313" key="2">
    <source>
        <dbReference type="EMBL" id="OGM45917.1"/>
    </source>
</evidence>
<dbReference type="EMBL" id="LYCR01000037">
    <property type="protein sequence ID" value="OGM45917.1"/>
    <property type="molecule type" value="Genomic_DNA"/>
</dbReference>